<dbReference type="Proteomes" id="UP000242180">
    <property type="component" value="Unassembled WGS sequence"/>
</dbReference>
<name>A0A1X2H6U1_SYNRA</name>
<keyword evidence="5" id="KW-0547">Nucleotide-binding</keyword>
<comment type="caution">
    <text evidence="18">The sequence shown here is derived from an EMBL/GenBank/DDBJ whole genome shotgun (WGS) entry which is preliminary data.</text>
</comment>
<dbReference type="SMART" id="SM00559">
    <property type="entry name" value="Ku78"/>
    <property type="match status" value="1"/>
</dbReference>
<dbReference type="InterPro" id="IPR006165">
    <property type="entry name" value="Ku70"/>
</dbReference>
<sequence>MSTSFNFNDEEDEDEFVSDALRTSFENKDAILFVIECSDRMNTVEENGKTALQIAFQCVQNTLLNKTYSSPTDLVGVLLFNTDKAKNTSDHSHIYVLQDLSEPSVPNIAEAEAFATGERDVKAEFGFSREEYPYGNVFWACSDLFANSPRTGTKRLFLITSEDDPHHDNDGLRRSALQRAKDLWELGIRIELFGLSLGKHTFTEKLFYSQVMDHEDATGDEYALTDPSHPIRGAQVKLSELLTFVRRKEVKKRSEFTIPFHLAKGFTIGIRGYSMVMQARKTMTRKLAQTFRVSPEDESGSGAGAGGEGPSTSRGSGATSTGELKEIESVTTYICSDTNQILMPQDIKHVFQYGGENVIFSKEEMKDLQYFGDAQLLLQGFKHRSVVKPYYNVTHSHFIYPDEQQYEGSTRTFTALLRAALRKDMVGIAVLNKRVNAMPRLVALVPQQEELDEDGAQIRPPGFAVIILPFANDIRPTPVDSTPQAPDVLTDAMKDLTAGIWIKGQYDPMAYPNPVLQRYYAGLQALALDKDLSEVEGAIQDRTIPDYEMIEQRVGEKIKMYNSIMVDLDLQEREPETKRKMPPSSAGGEGSAKRLRGEGDKSIEDLHKDGQLNKCTLPELKGWLNEKGVKPVGRKADIIAQVESVLGK</sequence>
<dbReference type="Pfam" id="PF03731">
    <property type="entry name" value="Ku_N"/>
    <property type="match status" value="1"/>
</dbReference>
<dbReference type="GO" id="GO:0006310">
    <property type="term" value="P:DNA recombination"/>
    <property type="evidence" value="ECO:0007669"/>
    <property type="project" value="UniProtKB-KW"/>
</dbReference>
<dbReference type="InterPro" id="IPR047087">
    <property type="entry name" value="KU70_core_dom"/>
</dbReference>
<dbReference type="PIRSF" id="PIRSF003033">
    <property type="entry name" value="Ku70"/>
    <property type="match status" value="1"/>
</dbReference>
<feature type="compositionally biased region" description="Low complexity" evidence="16">
    <location>
        <begin position="310"/>
        <end position="322"/>
    </location>
</feature>
<dbReference type="InterPro" id="IPR005160">
    <property type="entry name" value="Ku_C"/>
</dbReference>
<evidence type="ECO:0000256" key="5">
    <source>
        <dbReference type="ARBA" id="ARBA00022741"/>
    </source>
</evidence>
<evidence type="ECO:0000256" key="6">
    <source>
        <dbReference type="ARBA" id="ARBA00022763"/>
    </source>
</evidence>
<dbReference type="Pfam" id="PF02735">
    <property type="entry name" value="Ku"/>
    <property type="match status" value="1"/>
</dbReference>
<dbReference type="InterPro" id="IPR036361">
    <property type="entry name" value="SAP_dom_sf"/>
</dbReference>
<evidence type="ECO:0000256" key="10">
    <source>
        <dbReference type="ARBA" id="ARBA00022895"/>
    </source>
</evidence>
<keyword evidence="10" id="KW-0779">Telomere</keyword>
<dbReference type="GO" id="GO:0003678">
    <property type="term" value="F:DNA helicase activity"/>
    <property type="evidence" value="ECO:0007669"/>
    <property type="project" value="InterPro"/>
</dbReference>
<dbReference type="NCBIfam" id="TIGR00578">
    <property type="entry name" value="ku70"/>
    <property type="match status" value="1"/>
</dbReference>
<comment type="similarity">
    <text evidence="3">Belongs to the ku70 family.</text>
</comment>
<dbReference type="OMA" id="FWANVKH"/>
<dbReference type="InterPro" id="IPR005161">
    <property type="entry name" value="Ku_N"/>
</dbReference>
<evidence type="ECO:0000313" key="18">
    <source>
        <dbReference type="EMBL" id="ORY94198.1"/>
    </source>
</evidence>
<evidence type="ECO:0000256" key="2">
    <source>
        <dbReference type="ARBA" id="ARBA00004574"/>
    </source>
</evidence>
<evidence type="ECO:0000256" key="14">
    <source>
        <dbReference type="ARBA" id="ARBA00023242"/>
    </source>
</evidence>
<dbReference type="PANTHER" id="PTHR12604">
    <property type="entry name" value="KU AUTOANTIGEN DNA HELICASE"/>
    <property type="match status" value="1"/>
</dbReference>
<keyword evidence="9" id="KW-0067">ATP-binding</keyword>
<evidence type="ECO:0000259" key="17">
    <source>
        <dbReference type="SMART" id="SM00559"/>
    </source>
</evidence>
<evidence type="ECO:0000256" key="12">
    <source>
        <dbReference type="ARBA" id="ARBA00023172"/>
    </source>
</evidence>
<dbReference type="CDD" id="cd00788">
    <property type="entry name" value="KU70"/>
    <property type="match status" value="1"/>
</dbReference>
<dbReference type="Pfam" id="PF03730">
    <property type="entry name" value="Ku_C"/>
    <property type="match status" value="1"/>
</dbReference>
<dbReference type="Gene3D" id="2.40.290.10">
    <property type="match status" value="1"/>
</dbReference>
<evidence type="ECO:0000256" key="9">
    <source>
        <dbReference type="ARBA" id="ARBA00022840"/>
    </source>
</evidence>
<dbReference type="GO" id="GO:0042162">
    <property type="term" value="F:telomeric DNA binding"/>
    <property type="evidence" value="ECO:0007669"/>
    <property type="project" value="InterPro"/>
</dbReference>
<dbReference type="PANTHER" id="PTHR12604:SF2">
    <property type="entry name" value="X-RAY REPAIR CROSS-COMPLEMENTING PROTEIN 6"/>
    <property type="match status" value="1"/>
</dbReference>
<keyword evidence="7" id="KW-0378">Hydrolase</keyword>
<evidence type="ECO:0000256" key="11">
    <source>
        <dbReference type="ARBA" id="ARBA00023125"/>
    </source>
</evidence>
<keyword evidence="14" id="KW-0539">Nucleus</keyword>
<dbReference type="GO" id="GO:0003690">
    <property type="term" value="F:double-stranded DNA binding"/>
    <property type="evidence" value="ECO:0007669"/>
    <property type="project" value="TreeGrafter"/>
</dbReference>
<evidence type="ECO:0000256" key="1">
    <source>
        <dbReference type="ARBA" id="ARBA00004123"/>
    </source>
</evidence>
<dbReference type="FunFam" id="2.40.290.10:FF:000001">
    <property type="entry name" value="X-ray repair cross complementing 6"/>
    <property type="match status" value="1"/>
</dbReference>
<feature type="compositionally biased region" description="Basic and acidic residues" evidence="16">
    <location>
        <begin position="591"/>
        <end position="610"/>
    </location>
</feature>
<evidence type="ECO:0000256" key="13">
    <source>
        <dbReference type="ARBA" id="ARBA00023204"/>
    </source>
</evidence>
<dbReference type="GO" id="GO:0043564">
    <property type="term" value="C:Ku70:Ku80 complex"/>
    <property type="evidence" value="ECO:0007669"/>
    <property type="project" value="InterPro"/>
</dbReference>
<dbReference type="AlphaFoldDB" id="A0A1X2H6U1"/>
<dbReference type="InterPro" id="IPR036465">
    <property type="entry name" value="vWFA_dom_sf"/>
</dbReference>
<evidence type="ECO:0000256" key="7">
    <source>
        <dbReference type="ARBA" id="ARBA00022801"/>
    </source>
</evidence>
<dbReference type="GO" id="GO:0005524">
    <property type="term" value="F:ATP binding"/>
    <property type="evidence" value="ECO:0007669"/>
    <property type="project" value="UniProtKB-KW"/>
</dbReference>
<dbReference type="InterPro" id="IPR016194">
    <property type="entry name" value="SPOC-like_C_dom_sf"/>
</dbReference>
<dbReference type="SUPFAM" id="SSF68906">
    <property type="entry name" value="SAP domain"/>
    <property type="match status" value="1"/>
</dbReference>
<organism evidence="18 19">
    <name type="scientific">Syncephalastrum racemosum</name>
    <name type="common">Filamentous fungus</name>
    <dbReference type="NCBI Taxonomy" id="13706"/>
    <lineage>
        <taxon>Eukaryota</taxon>
        <taxon>Fungi</taxon>
        <taxon>Fungi incertae sedis</taxon>
        <taxon>Mucoromycota</taxon>
        <taxon>Mucoromycotina</taxon>
        <taxon>Mucoromycetes</taxon>
        <taxon>Mucorales</taxon>
        <taxon>Syncephalastraceae</taxon>
        <taxon>Syncephalastrum</taxon>
    </lineage>
</organism>
<feature type="domain" description="Ku" evidence="17">
    <location>
        <begin position="339"/>
        <end position="487"/>
    </location>
</feature>
<dbReference type="GO" id="GO:0006303">
    <property type="term" value="P:double-strand break repair via nonhomologous end joining"/>
    <property type="evidence" value="ECO:0007669"/>
    <property type="project" value="InterPro"/>
</dbReference>
<keyword evidence="6" id="KW-0227">DNA damage</keyword>
<keyword evidence="19" id="KW-1185">Reference proteome</keyword>
<reference evidence="18 19" key="1">
    <citation type="submission" date="2016-07" db="EMBL/GenBank/DDBJ databases">
        <title>Pervasive Adenine N6-methylation of Active Genes in Fungi.</title>
        <authorList>
            <consortium name="DOE Joint Genome Institute"/>
            <person name="Mondo S.J."/>
            <person name="Dannebaum R.O."/>
            <person name="Kuo R.C."/>
            <person name="Labutti K."/>
            <person name="Haridas S."/>
            <person name="Kuo A."/>
            <person name="Salamov A."/>
            <person name="Ahrendt S.R."/>
            <person name="Lipzen A."/>
            <person name="Sullivan W."/>
            <person name="Andreopoulos W.B."/>
            <person name="Clum A."/>
            <person name="Lindquist E."/>
            <person name="Daum C."/>
            <person name="Ramamoorthy G.K."/>
            <person name="Gryganskyi A."/>
            <person name="Culley D."/>
            <person name="Magnuson J.K."/>
            <person name="James T.Y."/>
            <person name="O'Malley M.A."/>
            <person name="Stajich J.E."/>
            <person name="Spatafora J.W."/>
            <person name="Visel A."/>
            <person name="Grigoriev I.V."/>
        </authorList>
    </citation>
    <scope>NUCLEOTIDE SEQUENCE [LARGE SCALE GENOMIC DNA]</scope>
    <source>
        <strain evidence="18 19">NRRL 2496</strain>
    </source>
</reference>
<evidence type="ECO:0000256" key="8">
    <source>
        <dbReference type="ARBA" id="ARBA00022806"/>
    </source>
</evidence>
<keyword evidence="8" id="KW-0347">Helicase</keyword>
<dbReference type="GO" id="GO:0016787">
    <property type="term" value="F:hydrolase activity"/>
    <property type="evidence" value="ECO:0007669"/>
    <property type="project" value="UniProtKB-KW"/>
</dbReference>
<dbReference type="GO" id="GO:0000781">
    <property type="term" value="C:chromosome, telomeric region"/>
    <property type="evidence" value="ECO:0007669"/>
    <property type="project" value="UniProtKB-SubCell"/>
</dbReference>
<keyword evidence="12" id="KW-0233">DNA recombination</keyword>
<dbReference type="STRING" id="13706.A0A1X2H6U1"/>
<dbReference type="SUPFAM" id="SSF100939">
    <property type="entry name" value="SPOC domain-like"/>
    <property type="match status" value="1"/>
</dbReference>
<dbReference type="OrthoDB" id="3249161at2759"/>
<evidence type="ECO:0000313" key="19">
    <source>
        <dbReference type="Proteomes" id="UP000242180"/>
    </source>
</evidence>
<dbReference type="InParanoid" id="A0A1X2H6U1"/>
<dbReference type="GO" id="GO:0003684">
    <property type="term" value="F:damaged DNA binding"/>
    <property type="evidence" value="ECO:0007669"/>
    <property type="project" value="InterPro"/>
</dbReference>
<dbReference type="SUPFAM" id="SSF53300">
    <property type="entry name" value="vWA-like"/>
    <property type="match status" value="1"/>
</dbReference>
<dbReference type="Gene3D" id="3.40.50.410">
    <property type="entry name" value="von Willebrand factor, type A domain"/>
    <property type="match status" value="1"/>
</dbReference>
<evidence type="ECO:0000256" key="3">
    <source>
        <dbReference type="ARBA" id="ARBA00005240"/>
    </source>
</evidence>
<evidence type="ECO:0000256" key="16">
    <source>
        <dbReference type="SAM" id="MobiDB-lite"/>
    </source>
</evidence>
<dbReference type="FunCoup" id="A0A1X2H6U1">
    <property type="interactions" value="710"/>
</dbReference>
<feature type="region of interest" description="Disordered" evidence="16">
    <location>
        <begin position="571"/>
        <end position="610"/>
    </location>
</feature>
<dbReference type="EMBL" id="MCGN01000008">
    <property type="protein sequence ID" value="ORY94198.1"/>
    <property type="molecule type" value="Genomic_DNA"/>
</dbReference>
<proteinExistence type="inferred from homology"/>
<dbReference type="GO" id="GO:0000723">
    <property type="term" value="P:telomere maintenance"/>
    <property type="evidence" value="ECO:0007669"/>
    <property type="project" value="InterPro"/>
</dbReference>
<evidence type="ECO:0000256" key="4">
    <source>
        <dbReference type="ARBA" id="ARBA00021796"/>
    </source>
</evidence>
<evidence type="ECO:0000256" key="15">
    <source>
        <dbReference type="ARBA" id="ARBA00031811"/>
    </source>
</evidence>
<dbReference type="Gene3D" id="1.10.1600.10">
    <property type="match status" value="1"/>
</dbReference>
<keyword evidence="11" id="KW-0238">DNA-binding</keyword>
<dbReference type="InterPro" id="IPR006164">
    <property type="entry name" value="DNA_bd_Ku70/Ku80"/>
</dbReference>
<keyword evidence="13" id="KW-0234">DNA repair</keyword>
<protein>
    <recommendedName>
        <fullName evidence="4">ATP-dependent DNA helicase II subunit 1</fullName>
    </recommendedName>
    <alternativeName>
        <fullName evidence="15">ATP-dependent DNA helicase II subunit Ku70</fullName>
    </alternativeName>
</protein>
<keyword evidence="10" id="KW-0158">Chromosome</keyword>
<gene>
    <name evidence="18" type="ORF">BCR43DRAFT_496030</name>
</gene>
<feature type="region of interest" description="Disordered" evidence="16">
    <location>
        <begin position="292"/>
        <end position="322"/>
    </location>
</feature>
<accession>A0A1X2H6U1</accession>
<comment type="subcellular location">
    <subcellularLocation>
        <location evidence="2">Chromosome</location>
        <location evidence="2">Telomere</location>
    </subcellularLocation>
    <subcellularLocation>
        <location evidence="1">Nucleus</location>
    </subcellularLocation>
</comment>